<reference evidence="1 2" key="1">
    <citation type="journal article" date="2023" name="Plants (Basel)">
        <title>Bridging the Gap: Combining Genomics and Transcriptomics Approaches to Understand Stylosanthes scabra, an Orphan Legume from the Brazilian Caatinga.</title>
        <authorList>
            <person name="Ferreira-Neto J.R.C."/>
            <person name="da Silva M.D."/>
            <person name="Binneck E."/>
            <person name="de Melo N.F."/>
            <person name="da Silva R.H."/>
            <person name="de Melo A.L.T.M."/>
            <person name="Pandolfi V."/>
            <person name="Bustamante F.O."/>
            <person name="Brasileiro-Vidal A.C."/>
            <person name="Benko-Iseppon A.M."/>
        </authorList>
    </citation>
    <scope>NUCLEOTIDE SEQUENCE [LARGE SCALE GENOMIC DNA]</scope>
    <source>
        <tissue evidence="1">Leaves</tissue>
    </source>
</reference>
<dbReference type="Proteomes" id="UP001341840">
    <property type="component" value="Unassembled WGS sequence"/>
</dbReference>
<evidence type="ECO:0000313" key="1">
    <source>
        <dbReference type="EMBL" id="MED6118470.1"/>
    </source>
</evidence>
<sequence length="191" mass="22006">MAEALVVGALPCRKLPSLGQLPSLKSLRIEGFSQLKCIGDEFYKNEDDRTLHVAPFPSLETLQFEDMRCWEVWNLLAGLEAFPQLKKLQIRECPMLKGDMVKQILMRIFSLSLDAFKVYKLSMIKFDECSNYTDMSLDGDSLSLKGCEWLEESTFMATIIHHLTCLQQIEIYGFLSALSCFYFLMMEKPYI</sequence>
<evidence type="ECO:0000313" key="2">
    <source>
        <dbReference type="Proteomes" id="UP001341840"/>
    </source>
</evidence>
<protein>
    <submittedName>
        <fullName evidence="1">Uncharacterized protein</fullName>
    </submittedName>
</protein>
<organism evidence="1 2">
    <name type="scientific">Stylosanthes scabra</name>
    <dbReference type="NCBI Taxonomy" id="79078"/>
    <lineage>
        <taxon>Eukaryota</taxon>
        <taxon>Viridiplantae</taxon>
        <taxon>Streptophyta</taxon>
        <taxon>Embryophyta</taxon>
        <taxon>Tracheophyta</taxon>
        <taxon>Spermatophyta</taxon>
        <taxon>Magnoliopsida</taxon>
        <taxon>eudicotyledons</taxon>
        <taxon>Gunneridae</taxon>
        <taxon>Pentapetalae</taxon>
        <taxon>rosids</taxon>
        <taxon>fabids</taxon>
        <taxon>Fabales</taxon>
        <taxon>Fabaceae</taxon>
        <taxon>Papilionoideae</taxon>
        <taxon>50 kb inversion clade</taxon>
        <taxon>dalbergioids sensu lato</taxon>
        <taxon>Dalbergieae</taxon>
        <taxon>Pterocarpus clade</taxon>
        <taxon>Stylosanthes</taxon>
    </lineage>
</organism>
<gene>
    <name evidence="1" type="ORF">PIB30_002720</name>
</gene>
<accession>A0ABU6R4E4</accession>
<proteinExistence type="predicted"/>
<name>A0ABU6R4E4_9FABA</name>
<dbReference type="InterPro" id="IPR032675">
    <property type="entry name" value="LRR_dom_sf"/>
</dbReference>
<dbReference type="Gene3D" id="3.80.10.10">
    <property type="entry name" value="Ribonuclease Inhibitor"/>
    <property type="match status" value="1"/>
</dbReference>
<comment type="caution">
    <text evidence="1">The sequence shown here is derived from an EMBL/GenBank/DDBJ whole genome shotgun (WGS) entry which is preliminary data.</text>
</comment>
<keyword evidence="2" id="KW-1185">Reference proteome</keyword>
<dbReference type="PANTHER" id="PTHR47186">
    <property type="entry name" value="LEUCINE-RICH REPEAT-CONTAINING PROTEIN 57"/>
    <property type="match status" value="1"/>
</dbReference>
<dbReference type="SUPFAM" id="SSF52047">
    <property type="entry name" value="RNI-like"/>
    <property type="match status" value="1"/>
</dbReference>
<dbReference type="PANTHER" id="PTHR47186:SF3">
    <property type="entry name" value="OS09G0267800 PROTEIN"/>
    <property type="match status" value="1"/>
</dbReference>
<dbReference type="EMBL" id="JASCZI010030213">
    <property type="protein sequence ID" value="MED6118470.1"/>
    <property type="molecule type" value="Genomic_DNA"/>
</dbReference>